<organism evidence="9 10">
    <name type="scientific">Armadillidium nasatum</name>
    <dbReference type="NCBI Taxonomy" id="96803"/>
    <lineage>
        <taxon>Eukaryota</taxon>
        <taxon>Metazoa</taxon>
        <taxon>Ecdysozoa</taxon>
        <taxon>Arthropoda</taxon>
        <taxon>Crustacea</taxon>
        <taxon>Multicrustacea</taxon>
        <taxon>Malacostraca</taxon>
        <taxon>Eumalacostraca</taxon>
        <taxon>Peracarida</taxon>
        <taxon>Isopoda</taxon>
        <taxon>Oniscidea</taxon>
        <taxon>Crinocheta</taxon>
        <taxon>Armadillidiidae</taxon>
        <taxon>Armadillidium</taxon>
    </lineage>
</organism>
<sequence>MSRQSRNAASYELVNWQHIFQQIDQDNDGLILRSDLKKYLLKYPLSDVQLPEYIVDAILEHVDFNNDGFIDLQEFYKLVNIQTDYVTRRAIRRALVKGALSVAPRSQVSHSDRIYIEQYLCCPPPLIIPLLCIAEIGVFVYEALKTKSNLGPYSPVDLKSPLVFDPHKRAEAWRFLTYMLVHAGYAHLISNVFVSLLLGIPLEMVHRWWRIFLLYMSGVIFGSIVASIFSPHAYLVGASGGCYALIAAHLANIIINWKEMPFNWLRLIAFTILVGVDIGTFVYFTVNKKDNSISYSAHVAGFIAGLLVGMVALRNLKEHKWEIVLKWAGFAIFLVMVILAIIIHIFFPDVVGLYTNKSSVFPDVNGAAIISTA</sequence>
<dbReference type="PROSITE" id="PS50222">
    <property type="entry name" value="EF_HAND_2"/>
    <property type="match status" value="2"/>
</dbReference>
<evidence type="ECO:0000256" key="2">
    <source>
        <dbReference type="ARBA" id="ARBA00009045"/>
    </source>
</evidence>
<dbReference type="InterPro" id="IPR022764">
    <property type="entry name" value="Peptidase_S54_rhomboid_dom"/>
</dbReference>
<dbReference type="Pfam" id="PF01694">
    <property type="entry name" value="Rhomboid"/>
    <property type="match status" value="1"/>
</dbReference>
<dbReference type="Proteomes" id="UP000326759">
    <property type="component" value="Unassembled WGS sequence"/>
</dbReference>
<protein>
    <submittedName>
        <fullName evidence="9">Rhomboid-related protein 1</fullName>
    </submittedName>
</protein>
<dbReference type="GO" id="GO:0016020">
    <property type="term" value="C:membrane"/>
    <property type="evidence" value="ECO:0007669"/>
    <property type="project" value="UniProtKB-SubCell"/>
</dbReference>
<dbReference type="SUPFAM" id="SSF47473">
    <property type="entry name" value="EF-hand"/>
    <property type="match status" value="1"/>
</dbReference>
<comment type="subcellular location">
    <subcellularLocation>
        <location evidence="1">Membrane</location>
        <topology evidence="1">Multi-pass membrane protein</topology>
    </subcellularLocation>
</comment>
<feature type="transmembrane region" description="Helical" evidence="7">
    <location>
        <begin position="292"/>
        <end position="313"/>
    </location>
</feature>
<dbReference type="EMBL" id="SEYY01024766">
    <property type="protein sequence ID" value="KAB7493922.1"/>
    <property type="molecule type" value="Genomic_DNA"/>
</dbReference>
<comment type="caution">
    <text evidence="9">The sequence shown here is derived from an EMBL/GenBank/DDBJ whole genome shotgun (WGS) entry which is preliminary data.</text>
</comment>
<dbReference type="Pfam" id="PF13499">
    <property type="entry name" value="EF-hand_7"/>
    <property type="match status" value="1"/>
</dbReference>
<dbReference type="SMART" id="SM00054">
    <property type="entry name" value="EFh"/>
    <property type="match status" value="2"/>
</dbReference>
<dbReference type="InterPro" id="IPR035952">
    <property type="entry name" value="Rhomboid-like_sf"/>
</dbReference>
<evidence type="ECO:0000256" key="7">
    <source>
        <dbReference type="SAM" id="Phobius"/>
    </source>
</evidence>
<dbReference type="Gene3D" id="1.20.1540.10">
    <property type="entry name" value="Rhomboid-like"/>
    <property type="match status" value="1"/>
</dbReference>
<reference evidence="9 10" key="1">
    <citation type="journal article" date="2019" name="PLoS Biol.">
        <title>Sex chromosomes control vertical transmission of feminizing Wolbachia symbionts in an isopod.</title>
        <authorList>
            <person name="Becking T."/>
            <person name="Chebbi M.A."/>
            <person name="Giraud I."/>
            <person name="Moumen B."/>
            <person name="Laverre T."/>
            <person name="Caubet Y."/>
            <person name="Peccoud J."/>
            <person name="Gilbert C."/>
            <person name="Cordaux R."/>
        </authorList>
    </citation>
    <scope>NUCLEOTIDE SEQUENCE [LARGE SCALE GENOMIC DNA]</scope>
    <source>
        <strain evidence="9">ANa2</strain>
        <tissue evidence="9">Whole body excluding digestive tract and cuticle</tissue>
    </source>
</reference>
<dbReference type="AlphaFoldDB" id="A0A5N5SJB3"/>
<dbReference type="Gene3D" id="1.10.238.10">
    <property type="entry name" value="EF-hand"/>
    <property type="match status" value="1"/>
</dbReference>
<gene>
    <name evidence="9" type="primary">rom-1</name>
    <name evidence="9" type="ORF">Anas_00926</name>
</gene>
<proteinExistence type="inferred from homology"/>
<dbReference type="GO" id="GO:0005509">
    <property type="term" value="F:calcium ion binding"/>
    <property type="evidence" value="ECO:0007669"/>
    <property type="project" value="InterPro"/>
</dbReference>
<dbReference type="InterPro" id="IPR011992">
    <property type="entry name" value="EF-hand-dom_pair"/>
</dbReference>
<dbReference type="PANTHER" id="PTHR45840">
    <property type="entry name" value="RHOMBOID-RELATED PROTEIN"/>
    <property type="match status" value="1"/>
</dbReference>
<evidence type="ECO:0000256" key="4">
    <source>
        <dbReference type="ARBA" id="ARBA00022837"/>
    </source>
</evidence>
<dbReference type="OrthoDB" id="418595at2759"/>
<dbReference type="InterPro" id="IPR002048">
    <property type="entry name" value="EF_hand_dom"/>
</dbReference>
<evidence type="ECO:0000256" key="6">
    <source>
        <dbReference type="ARBA" id="ARBA00023136"/>
    </source>
</evidence>
<feature type="domain" description="EF-hand" evidence="8">
    <location>
        <begin position="52"/>
        <end position="85"/>
    </location>
</feature>
<feature type="transmembrane region" description="Helical" evidence="7">
    <location>
        <begin position="126"/>
        <end position="144"/>
    </location>
</feature>
<evidence type="ECO:0000256" key="3">
    <source>
        <dbReference type="ARBA" id="ARBA00022692"/>
    </source>
</evidence>
<evidence type="ECO:0000259" key="8">
    <source>
        <dbReference type="PROSITE" id="PS50222"/>
    </source>
</evidence>
<feature type="domain" description="EF-hand" evidence="8">
    <location>
        <begin position="11"/>
        <end position="46"/>
    </location>
</feature>
<comment type="similarity">
    <text evidence="2">Belongs to the peptidase S54 family.</text>
</comment>
<name>A0A5N5SJB3_9CRUS</name>
<evidence type="ECO:0000313" key="10">
    <source>
        <dbReference type="Proteomes" id="UP000326759"/>
    </source>
</evidence>
<keyword evidence="3 7" id="KW-0812">Transmembrane</keyword>
<dbReference type="PANTHER" id="PTHR45840:SF2">
    <property type="entry name" value="PROTEIN RHOMBOID-RELATED"/>
    <property type="match status" value="1"/>
</dbReference>
<evidence type="ECO:0000256" key="5">
    <source>
        <dbReference type="ARBA" id="ARBA00022989"/>
    </source>
</evidence>
<dbReference type="CDD" id="cd00051">
    <property type="entry name" value="EFh"/>
    <property type="match status" value="1"/>
</dbReference>
<dbReference type="InterPro" id="IPR018247">
    <property type="entry name" value="EF_Hand_1_Ca_BS"/>
</dbReference>
<dbReference type="PROSITE" id="PS00018">
    <property type="entry name" value="EF_HAND_1"/>
    <property type="match status" value="1"/>
</dbReference>
<accession>A0A5N5SJB3</accession>
<dbReference type="SUPFAM" id="SSF144091">
    <property type="entry name" value="Rhomboid-like"/>
    <property type="match status" value="1"/>
</dbReference>
<feature type="transmembrane region" description="Helical" evidence="7">
    <location>
        <begin position="325"/>
        <end position="347"/>
    </location>
</feature>
<evidence type="ECO:0000256" key="1">
    <source>
        <dbReference type="ARBA" id="ARBA00004141"/>
    </source>
</evidence>
<keyword evidence="4" id="KW-0106">Calcium</keyword>
<dbReference type="InterPro" id="IPR051739">
    <property type="entry name" value="Rhomboid_IM_Serine_Proteases"/>
</dbReference>
<keyword evidence="6 7" id="KW-0472">Membrane</keyword>
<keyword evidence="5 7" id="KW-1133">Transmembrane helix</keyword>
<feature type="transmembrane region" description="Helical" evidence="7">
    <location>
        <begin position="212"/>
        <end position="229"/>
    </location>
</feature>
<evidence type="ECO:0000313" key="9">
    <source>
        <dbReference type="EMBL" id="KAB7493922.1"/>
    </source>
</evidence>
<keyword evidence="10" id="KW-1185">Reference proteome</keyword>
<dbReference type="GO" id="GO:0004252">
    <property type="term" value="F:serine-type endopeptidase activity"/>
    <property type="evidence" value="ECO:0007669"/>
    <property type="project" value="InterPro"/>
</dbReference>
<feature type="transmembrane region" description="Helical" evidence="7">
    <location>
        <begin position="175"/>
        <end position="200"/>
    </location>
</feature>
<feature type="transmembrane region" description="Helical" evidence="7">
    <location>
        <begin position="235"/>
        <end position="255"/>
    </location>
</feature>
<feature type="transmembrane region" description="Helical" evidence="7">
    <location>
        <begin position="267"/>
        <end position="286"/>
    </location>
</feature>